<feature type="transmembrane region" description="Helical" evidence="10">
    <location>
        <begin position="23"/>
        <end position="43"/>
    </location>
</feature>
<dbReference type="InterPro" id="IPR051028">
    <property type="entry name" value="Mito_Solute_Carrier"/>
</dbReference>
<dbReference type="InterPro" id="IPR023395">
    <property type="entry name" value="MCP_dom_sf"/>
</dbReference>
<evidence type="ECO:0000313" key="11">
    <source>
        <dbReference type="EnsemblMetazoa" id="CJA35979.1"/>
    </source>
</evidence>
<keyword evidence="5 10" id="KW-1133">Transmembrane helix</keyword>
<comment type="similarity">
    <text evidence="2 9">Belongs to the mitochondrial carrier (TC 2.A.29) family.</text>
</comment>
<evidence type="ECO:0000256" key="7">
    <source>
        <dbReference type="ARBA" id="ARBA00023136"/>
    </source>
</evidence>
<protein>
    <submittedName>
        <fullName evidence="11">Uncharacterized protein</fullName>
    </submittedName>
</protein>
<keyword evidence="4" id="KW-0999">Mitochondrion inner membrane</keyword>
<keyword evidence="6" id="KW-0496">Mitochondrion</keyword>
<accession>A0A8R1EIV1</accession>
<dbReference type="GO" id="GO:0005313">
    <property type="term" value="F:L-glutamate transmembrane transporter activity"/>
    <property type="evidence" value="ECO:0007669"/>
    <property type="project" value="TreeGrafter"/>
</dbReference>
<dbReference type="GO" id="GO:0043490">
    <property type="term" value="P:malate-aspartate shuttle"/>
    <property type="evidence" value="ECO:0007669"/>
    <property type="project" value="TreeGrafter"/>
</dbReference>
<name>A0A8R1EIV1_CAEJA</name>
<comment type="subcellular location">
    <subcellularLocation>
        <location evidence="1">Mitochondrion inner membrane</location>
        <topology evidence="1">Multi-pass membrane protein</topology>
    </subcellularLocation>
</comment>
<dbReference type="Pfam" id="PF00153">
    <property type="entry name" value="Mito_carr"/>
    <property type="match status" value="1"/>
</dbReference>
<proteinExistence type="inferred from homology"/>
<dbReference type="PANTHER" id="PTHR45678">
    <property type="entry name" value="MITOCHONDRIAL 2-OXODICARBOXYLATE CARRIER 1-RELATED"/>
    <property type="match status" value="1"/>
</dbReference>
<dbReference type="Gene3D" id="1.50.40.10">
    <property type="entry name" value="Mitochondrial carrier domain"/>
    <property type="match status" value="1"/>
</dbReference>
<keyword evidence="3 8" id="KW-0812">Transmembrane</keyword>
<dbReference type="AlphaFoldDB" id="A0A8R1EIV1"/>
<evidence type="ECO:0000256" key="1">
    <source>
        <dbReference type="ARBA" id="ARBA00004448"/>
    </source>
</evidence>
<evidence type="ECO:0000256" key="5">
    <source>
        <dbReference type="ARBA" id="ARBA00022989"/>
    </source>
</evidence>
<keyword evidence="9" id="KW-0813">Transport</keyword>
<dbReference type="GO" id="GO:0005743">
    <property type="term" value="C:mitochondrial inner membrane"/>
    <property type="evidence" value="ECO:0007669"/>
    <property type="project" value="UniProtKB-SubCell"/>
</dbReference>
<reference evidence="12" key="1">
    <citation type="submission" date="2010-08" db="EMBL/GenBank/DDBJ databases">
        <authorList>
            <consortium name="Caenorhabditis japonica Sequencing Consortium"/>
            <person name="Wilson R.K."/>
        </authorList>
    </citation>
    <scope>NUCLEOTIDE SEQUENCE [LARGE SCALE GENOMIC DNA]</scope>
    <source>
        <strain evidence="12">DF5081</strain>
    </source>
</reference>
<evidence type="ECO:0000256" key="8">
    <source>
        <dbReference type="PROSITE-ProRule" id="PRU00282"/>
    </source>
</evidence>
<organism evidence="11 12">
    <name type="scientific">Caenorhabditis japonica</name>
    <dbReference type="NCBI Taxonomy" id="281687"/>
    <lineage>
        <taxon>Eukaryota</taxon>
        <taxon>Metazoa</taxon>
        <taxon>Ecdysozoa</taxon>
        <taxon>Nematoda</taxon>
        <taxon>Chromadorea</taxon>
        <taxon>Rhabditida</taxon>
        <taxon>Rhabditina</taxon>
        <taxon>Rhabditomorpha</taxon>
        <taxon>Rhabditoidea</taxon>
        <taxon>Rhabditidae</taxon>
        <taxon>Peloderinae</taxon>
        <taxon>Caenorhabditis</taxon>
    </lineage>
</organism>
<evidence type="ECO:0000256" key="2">
    <source>
        <dbReference type="ARBA" id="ARBA00006375"/>
    </source>
</evidence>
<dbReference type="PROSITE" id="PS50920">
    <property type="entry name" value="SOLCAR"/>
    <property type="match status" value="1"/>
</dbReference>
<dbReference type="SUPFAM" id="SSF103506">
    <property type="entry name" value="Mitochondrial carrier"/>
    <property type="match status" value="1"/>
</dbReference>
<evidence type="ECO:0000256" key="9">
    <source>
        <dbReference type="RuleBase" id="RU000488"/>
    </source>
</evidence>
<evidence type="ECO:0000256" key="10">
    <source>
        <dbReference type="SAM" id="Phobius"/>
    </source>
</evidence>
<evidence type="ECO:0000256" key="3">
    <source>
        <dbReference type="ARBA" id="ARBA00022692"/>
    </source>
</evidence>
<dbReference type="InterPro" id="IPR018108">
    <property type="entry name" value="MCP_transmembrane"/>
</dbReference>
<dbReference type="EnsemblMetazoa" id="CJA35979.1">
    <property type="protein sequence ID" value="CJA35979.1"/>
    <property type="gene ID" value="WBGene00211826"/>
</dbReference>
<keyword evidence="12" id="KW-1185">Reference proteome</keyword>
<reference evidence="11" key="2">
    <citation type="submission" date="2022-06" db="UniProtKB">
        <authorList>
            <consortium name="EnsemblMetazoa"/>
        </authorList>
    </citation>
    <scope>IDENTIFICATION</scope>
    <source>
        <strain evidence="11">DF5081</strain>
    </source>
</reference>
<keyword evidence="7 8" id="KW-0472">Membrane</keyword>
<dbReference type="Proteomes" id="UP000005237">
    <property type="component" value="Unassembled WGS sequence"/>
</dbReference>
<evidence type="ECO:0000313" key="12">
    <source>
        <dbReference type="Proteomes" id="UP000005237"/>
    </source>
</evidence>
<feature type="repeat" description="Solcar" evidence="8">
    <location>
        <begin position="23"/>
        <end position="107"/>
    </location>
</feature>
<sequence length="118" mass="12707">MHKSANAVRGQNTMFTIPEIRDAVFWASFVSGLSAGATASFAVTPLDVVKTRIQAGSSNYKGICHAFYRILADEGVNALFKGAICRMMVMAPLFGIAQTVYYVGLAEKLLGLEKGTRV</sequence>
<evidence type="ECO:0000256" key="6">
    <source>
        <dbReference type="ARBA" id="ARBA00023128"/>
    </source>
</evidence>
<dbReference type="PANTHER" id="PTHR45678:SF6">
    <property type="entry name" value="SLC (SOLUTE CARRIER) HOMOLOG"/>
    <property type="match status" value="1"/>
</dbReference>
<evidence type="ECO:0000256" key="4">
    <source>
        <dbReference type="ARBA" id="ARBA00022792"/>
    </source>
</evidence>
<dbReference type="GO" id="GO:0015183">
    <property type="term" value="F:L-aspartate transmembrane transporter activity"/>
    <property type="evidence" value="ECO:0007669"/>
    <property type="project" value="TreeGrafter"/>
</dbReference>